<dbReference type="Proteomes" id="UP001497680">
    <property type="component" value="Unassembled WGS sequence"/>
</dbReference>
<evidence type="ECO:0000313" key="2">
    <source>
        <dbReference type="Proteomes" id="UP001497680"/>
    </source>
</evidence>
<accession>A0ACC0CPV9</accession>
<protein>
    <submittedName>
        <fullName evidence="1">NAD(P)-binding protein</fullName>
    </submittedName>
</protein>
<evidence type="ECO:0000313" key="1">
    <source>
        <dbReference type="EMBL" id="KAI6082332.1"/>
    </source>
</evidence>
<comment type="caution">
    <text evidence="1">The sequence shown here is derived from an EMBL/GenBank/DDBJ whole genome shotgun (WGS) entry which is preliminary data.</text>
</comment>
<dbReference type="EMBL" id="MU394373">
    <property type="protein sequence ID" value="KAI6082332.1"/>
    <property type="molecule type" value="Genomic_DNA"/>
</dbReference>
<proteinExistence type="predicted"/>
<organism evidence="1 2">
    <name type="scientific">Hypoxylon rubiginosum</name>
    <dbReference type="NCBI Taxonomy" id="110542"/>
    <lineage>
        <taxon>Eukaryota</taxon>
        <taxon>Fungi</taxon>
        <taxon>Dikarya</taxon>
        <taxon>Ascomycota</taxon>
        <taxon>Pezizomycotina</taxon>
        <taxon>Sordariomycetes</taxon>
        <taxon>Xylariomycetidae</taxon>
        <taxon>Xylariales</taxon>
        <taxon>Hypoxylaceae</taxon>
        <taxon>Hypoxylon</taxon>
    </lineage>
</organism>
<name>A0ACC0CPV9_9PEZI</name>
<gene>
    <name evidence="1" type="ORF">F4821DRAFT_247395</name>
</gene>
<sequence length="332" mass="35976">MSSMLTLLSILWYQLAFKPKPVPPETNIEGQTAIVTGSNTGLGLAAAKQLASHGLARLILAVRDISKGEEAKAAISRENPKCQVEVWQLDQDSWDSMSAFAGKAQSLDRLDILLLNAGMKRLEYTRSASGHETHIQVNHLGTALLSLLLLAPLRKTAALTGNPSRMTITASSLAFIASVDSVTGPEDQVIPFLDEPASFKPGTDRYCLSKLLNVLWARELAKHVNAKEVVVNMVNPGWCMSEFHREDPGAVSAGKYLGWSSEQGGYELVDAALRHPDSHGQYLSEQKIRSVPGSVLSAQGQVAQKRLWDETLALLRAVVGPDQLPNHLALAD</sequence>
<keyword evidence="2" id="KW-1185">Reference proteome</keyword>
<reference evidence="1 2" key="1">
    <citation type="journal article" date="2022" name="New Phytol.">
        <title>Ecological generalism drives hyperdiversity of secondary metabolite gene clusters in xylarialean endophytes.</title>
        <authorList>
            <person name="Franco M.E.E."/>
            <person name="Wisecaver J.H."/>
            <person name="Arnold A.E."/>
            <person name="Ju Y.M."/>
            <person name="Slot J.C."/>
            <person name="Ahrendt S."/>
            <person name="Moore L.P."/>
            <person name="Eastman K.E."/>
            <person name="Scott K."/>
            <person name="Konkel Z."/>
            <person name="Mondo S.J."/>
            <person name="Kuo A."/>
            <person name="Hayes R.D."/>
            <person name="Haridas S."/>
            <person name="Andreopoulos B."/>
            <person name="Riley R."/>
            <person name="LaButti K."/>
            <person name="Pangilinan J."/>
            <person name="Lipzen A."/>
            <person name="Amirebrahimi M."/>
            <person name="Yan J."/>
            <person name="Adam C."/>
            <person name="Keymanesh K."/>
            <person name="Ng V."/>
            <person name="Louie K."/>
            <person name="Northen T."/>
            <person name="Drula E."/>
            <person name="Henrissat B."/>
            <person name="Hsieh H.M."/>
            <person name="Youens-Clark K."/>
            <person name="Lutzoni F."/>
            <person name="Miadlikowska J."/>
            <person name="Eastwood D.C."/>
            <person name="Hamelin R.C."/>
            <person name="Grigoriev I.V."/>
            <person name="U'Ren J.M."/>
        </authorList>
    </citation>
    <scope>NUCLEOTIDE SEQUENCE [LARGE SCALE GENOMIC DNA]</scope>
    <source>
        <strain evidence="1 2">ER1909</strain>
    </source>
</reference>